<gene>
    <name evidence="3" type="ORF">JY572_28335</name>
</gene>
<sequence>MPSLFVSGDLLRQEGLDALAHGCNCAGAMGKGIAVEFRARFPTMYAEYKQRCADGRFGLGDVFTWTERGVTVFNLGTQKTWRTKAELGSLESAVIKMVQEAEAKGLTRVGLPRIGAGLGGLPWESVRALLLRIGESTRVSLVVFEDYVPGVTVELS</sequence>
<dbReference type="SUPFAM" id="SSF52949">
    <property type="entry name" value="Macro domain-like"/>
    <property type="match status" value="1"/>
</dbReference>
<organism evidence="3 4">
    <name type="scientific">Myxococcus landrumensis</name>
    <dbReference type="NCBI Taxonomy" id="2813577"/>
    <lineage>
        <taxon>Bacteria</taxon>
        <taxon>Pseudomonadati</taxon>
        <taxon>Myxococcota</taxon>
        <taxon>Myxococcia</taxon>
        <taxon>Myxococcales</taxon>
        <taxon>Cystobacterineae</taxon>
        <taxon>Myxococcaceae</taxon>
        <taxon>Myxococcus</taxon>
    </lineage>
</organism>
<accession>A0ABX7N0M2</accession>
<dbReference type="Proteomes" id="UP000663090">
    <property type="component" value="Chromosome"/>
</dbReference>
<dbReference type="InterPro" id="IPR002589">
    <property type="entry name" value="Macro_dom"/>
</dbReference>
<dbReference type="RefSeq" id="WP_206713982.1">
    <property type="nucleotide sequence ID" value="NZ_CP071091.1"/>
</dbReference>
<evidence type="ECO:0000259" key="2">
    <source>
        <dbReference type="PROSITE" id="PS51154"/>
    </source>
</evidence>
<dbReference type="SMART" id="SM00506">
    <property type="entry name" value="A1pp"/>
    <property type="match status" value="1"/>
</dbReference>
<proteinExistence type="predicted"/>
<evidence type="ECO:0000256" key="1">
    <source>
        <dbReference type="ARBA" id="ARBA00035885"/>
    </source>
</evidence>
<dbReference type="Gene3D" id="3.40.220.10">
    <property type="entry name" value="Leucine Aminopeptidase, subunit E, domain 1"/>
    <property type="match status" value="1"/>
</dbReference>
<dbReference type="Pfam" id="PF01661">
    <property type="entry name" value="Macro"/>
    <property type="match status" value="1"/>
</dbReference>
<reference evidence="3 4" key="1">
    <citation type="submission" date="2021-02" db="EMBL/GenBank/DDBJ databases">
        <title>De Novo genome assembly of isolated myxobacteria.</title>
        <authorList>
            <person name="Stevens D.C."/>
        </authorList>
    </citation>
    <scope>NUCLEOTIDE SEQUENCE [LARGE SCALE GENOMIC DNA]</scope>
    <source>
        <strain evidence="3 4">SCHIC003</strain>
    </source>
</reference>
<feature type="domain" description="Macro" evidence="2">
    <location>
        <begin position="1"/>
        <end position="156"/>
    </location>
</feature>
<dbReference type="InterPro" id="IPR043472">
    <property type="entry name" value="Macro_dom-like"/>
</dbReference>
<name>A0ABX7N0M2_9BACT</name>
<dbReference type="PANTHER" id="PTHR12521">
    <property type="entry name" value="PROTEIN C6ORF130"/>
    <property type="match status" value="1"/>
</dbReference>
<dbReference type="CDD" id="cd02901">
    <property type="entry name" value="Macro_Poa1p-like"/>
    <property type="match status" value="1"/>
</dbReference>
<dbReference type="InterPro" id="IPR050892">
    <property type="entry name" value="ADP-ribose_metab_enzymes"/>
</dbReference>
<dbReference type="EMBL" id="CP071091">
    <property type="protein sequence ID" value="QSQ12252.1"/>
    <property type="molecule type" value="Genomic_DNA"/>
</dbReference>
<evidence type="ECO:0000313" key="4">
    <source>
        <dbReference type="Proteomes" id="UP000663090"/>
    </source>
</evidence>
<protein>
    <submittedName>
        <fullName evidence="3">Macro domain-containing protein</fullName>
    </submittedName>
</protein>
<comment type="catalytic activity">
    <reaction evidence="1">
        <text>an N-(ADP-alpha-D-ribosyl)-thymidine in DNA + H2O = a thymidine in DNA + ADP-D-ribose</text>
        <dbReference type="Rhea" id="RHEA:71655"/>
        <dbReference type="Rhea" id="RHEA-COMP:13556"/>
        <dbReference type="Rhea" id="RHEA-COMP:18051"/>
        <dbReference type="ChEBI" id="CHEBI:15377"/>
        <dbReference type="ChEBI" id="CHEBI:57967"/>
        <dbReference type="ChEBI" id="CHEBI:137386"/>
        <dbReference type="ChEBI" id="CHEBI:191199"/>
    </reaction>
    <physiologicalReaction direction="left-to-right" evidence="1">
        <dbReference type="Rhea" id="RHEA:71656"/>
    </physiologicalReaction>
</comment>
<dbReference type="PANTHER" id="PTHR12521:SF0">
    <property type="entry name" value="ADP-RIBOSE GLYCOHYDROLASE OARD1"/>
    <property type="match status" value="1"/>
</dbReference>
<keyword evidence="4" id="KW-1185">Reference proteome</keyword>
<dbReference type="PROSITE" id="PS51154">
    <property type="entry name" value="MACRO"/>
    <property type="match status" value="1"/>
</dbReference>
<evidence type="ECO:0000313" key="3">
    <source>
        <dbReference type="EMBL" id="QSQ12252.1"/>
    </source>
</evidence>